<dbReference type="OrthoDB" id="4951688at2"/>
<comment type="caution">
    <text evidence="1">The sequence shown here is derived from an EMBL/GenBank/DDBJ whole genome shotgun (WGS) entry which is preliminary data.</text>
</comment>
<dbReference type="EMBL" id="JACIJR010000001">
    <property type="protein sequence ID" value="MBB5727724.1"/>
    <property type="molecule type" value="Genomic_DNA"/>
</dbReference>
<sequence>MDKDTQDIVSLAAARTGEMCAVFMIGDGLLGMVQPERHLALWESDVGAVDALTRPFQGRPGRRRAYGAVQFLAGVWLASRMRGPRGRFSV</sequence>
<accession>A0A7W9BPI4</accession>
<organism evidence="1 2">
    <name type="scientific">Sphingomonas prati</name>
    <dbReference type="NCBI Taxonomy" id="1843237"/>
    <lineage>
        <taxon>Bacteria</taxon>
        <taxon>Pseudomonadati</taxon>
        <taxon>Pseudomonadota</taxon>
        <taxon>Alphaproteobacteria</taxon>
        <taxon>Sphingomonadales</taxon>
        <taxon>Sphingomonadaceae</taxon>
        <taxon>Sphingomonas</taxon>
    </lineage>
</organism>
<proteinExistence type="predicted"/>
<dbReference type="Proteomes" id="UP000546701">
    <property type="component" value="Unassembled WGS sequence"/>
</dbReference>
<name>A0A7W9BPI4_9SPHN</name>
<evidence type="ECO:0000313" key="1">
    <source>
        <dbReference type="EMBL" id="MBB5727724.1"/>
    </source>
</evidence>
<dbReference type="AlphaFoldDB" id="A0A7W9BPI4"/>
<protein>
    <submittedName>
        <fullName evidence="1">Uncharacterized protein</fullName>
    </submittedName>
</protein>
<evidence type="ECO:0000313" key="2">
    <source>
        <dbReference type="Proteomes" id="UP000546701"/>
    </source>
</evidence>
<gene>
    <name evidence="1" type="ORF">FHS99_000180</name>
</gene>
<reference evidence="1 2" key="1">
    <citation type="submission" date="2020-08" db="EMBL/GenBank/DDBJ databases">
        <title>Genomic Encyclopedia of Type Strains, Phase IV (KMG-IV): sequencing the most valuable type-strain genomes for metagenomic binning, comparative biology and taxonomic classification.</title>
        <authorList>
            <person name="Goeker M."/>
        </authorList>
    </citation>
    <scope>NUCLEOTIDE SEQUENCE [LARGE SCALE GENOMIC DNA]</scope>
    <source>
        <strain evidence="1 2">DSM 103336</strain>
    </source>
</reference>
<dbReference type="RefSeq" id="WP_157175257.1">
    <property type="nucleotide sequence ID" value="NZ_BMJP01000001.1"/>
</dbReference>
<keyword evidence="2" id="KW-1185">Reference proteome</keyword>